<protein>
    <submittedName>
        <fullName evidence="2">Uncharacterized protein</fullName>
    </submittedName>
</protein>
<proteinExistence type="predicted"/>
<evidence type="ECO:0000313" key="3">
    <source>
        <dbReference type="Proteomes" id="UP000030066"/>
    </source>
</evidence>
<reference evidence="2 3" key="1">
    <citation type="journal article" date="2014" name="PLoS ONE">
        <title>An emerging Mycoplasma associated with trichomoniasis, vaginal infection and disease.</title>
        <authorList>
            <consortium name="Vaginal Microbiome Consortium"/>
            <person name="Fettweis J.M."/>
            <person name="Serrano M.G."/>
            <person name="Huang B."/>
            <person name="Brooks J.P."/>
            <person name="Glascock A.L."/>
            <person name="Sheth N.U."/>
            <person name="Strauss J.F.III."/>
            <person name="Jefferson K.K."/>
            <person name="Buck G.A."/>
        </authorList>
    </citation>
    <scope>NUCLEOTIDE SEQUENCE [LARGE SCALE GENOMIC DNA]</scope>
    <source>
        <strain evidence="2 3">VCU_M1</strain>
    </source>
</reference>
<sequence length="77" mass="8963">MFIKLYKPDISTEWLKQFQAWTGTVSNWSMGILGIFVIAVLSRNMITALNQKLLKSKKIIRKLSCNNLWNIYINNTV</sequence>
<evidence type="ECO:0000256" key="1">
    <source>
        <dbReference type="SAM" id="Phobius"/>
    </source>
</evidence>
<dbReference type="STRING" id="1318617.MGM1_4730"/>
<evidence type="ECO:0000313" key="2">
    <source>
        <dbReference type="EMBL" id="AIV03838.1"/>
    </source>
</evidence>
<dbReference type="HOGENOM" id="CLU_2631618_0_0_14"/>
<gene>
    <name evidence="2" type="ORF">MGM1_4730</name>
</gene>
<feature type="transmembrane region" description="Helical" evidence="1">
    <location>
        <begin position="28"/>
        <end position="49"/>
    </location>
</feature>
<name>A0A097STB6_9BACT</name>
<dbReference type="AlphaFoldDB" id="A0A097STB6"/>
<keyword evidence="3" id="KW-1185">Reference proteome</keyword>
<dbReference type="KEGG" id="mgj:MGM1_4730"/>
<keyword evidence="1" id="KW-0472">Membrane</keyword>
<dbReference type="Proteomes" id="UP000030066">
    <property type="component" value="Chromosome"/>
</dbReference>
<accession>A0A097STB6</accession>
<keyword evidence="1" id="KW-0812">Transmembrane</keyword>
<keyword evidence="1" id="KW-1133">Transmembrane helix</keyword>
<dbReference type="EMBL" id="CP007711">
    <property type="protein sequence ID" value="AIV03838.1"/>
    <property type="molecule type" value="Genomic_DNA"/>
</dbReference>
<organism evidence="2 3">
    <name type="scientific">Candidatus Malacoplasma girerdii</name>
    <dbReference type="NCBI Taxonomy" id="1318617"/>
    <lineage>
        <taxon>Bacteria</taxon>
        <taxon>Bacillati</taxon>
        <taxon>Mycoplasmatota</taxon>
        <taxon>Mycoplasmoidales</taxon>
        <taxon>Mycoplasmoidaceae</taxon>
        <taxon>Malacoplasma</taxon>
    </lineage>
</organism>